<proteinExistence type="predicted"/>
<evidence type="ECO:0000313" key="2">
    <source>
        <dbReference type="Proteomes" id="UP000017944"/>
    </source>
</evidence>
<dbReference type="Proteomes" id="UP000017944">
    <property type="component" value="Unassembled WGS sequence"/>
</dbReference>
<dbReference type="AlphaFoldDB" id="A0A090NDC5"/>
<gene>
    <name evidence="1" type="ORF">WRSd3_03324</name>
</gene>
<accession>A0A090NDC5</accession>
<evidence type="ECO:0000313" key="1">
    <source>
        <dbReference type="EMBL" id="ESU77877.1"/>
    </source>
</evidence>
<name>A0A090NDC5_SHIDY</name>
<organism evidence="1 2">
    <name type="scientific">Shigella dysenteriae WRSd3</name>
    <dbReference type="NCBI Taxonomy" id="1401327"/>
    <lineage>
        <taxon>Bacteria</taxon>
        <taxon>Pseudomonadati</taxon>
        <taxon>Pseudomonadota</taxon>
        <taxon>Gammaproteobacteria</taxon>
        <taxon>Enterobacterales</taxon>
        <taxon>Enterobacteriaceae</taxon>
        <taxon>Shigella</taxon>
    </lineage>
</organism>
<dbReference type="EMBL" id="AXUT01000295">
    <property type="protein sequence ID" value="ESU77877.1"/>
    <property type="molecule type" value="Genomic_DNA"/>
</dbReference>
<sequence>MSRHDILLRPQFERIIEGDRVGQALISFYEKLPEGNYRRALYILSIIYPIKLNVGDDEFRFIFYIMSQKKFLRQQTISDFVRSINVIEFTETQKSVLRELIKKNNDIIITQCTFELDCLLTRVSASSNQFRNSNGYLPENS</sequence>
<comment type="caution">
    <text evidence="1">The sequence shown here is derived from an EMBL/GenBank/DDBJ whole genome shotgun (WGS) entry which is preliminary data.</text>
</comment>
<reference evidence="1 2" key="1">
    <citation type="submission" date="2013-10" db="EMBL/GenBank/DDBJ databases">
        <title>Draft genomes and the virulence plasmids of Sd1617 vaccine constructs: WRSd3 and WRSd5.</title>
        <authorList>
            <person name="Aksomboon Vongsawan A."/>
            <person name="Venkatesan M.M."/>
            <person name="Vaisvil B."/>
            <person name="Emel G."/>
            <person name="Kepatral V."/>
            <person name="Sethabutr O."/>
            <person name="Serichantalergs O."/>
            <person name="Mason C."/>
        </authorList>
    </citation>
    <scope>NUCLEOTIDE SEQUENCE [LARGE SCALE GENOMIC DNA]</scope>
    <source>
        <strain evidence="1 2">WRSd3</strain>
    </source>
</reference>
<protein>
    <submittedName>
        <fullName evidence="1">Uncharacterized protein</fullName>
    </submittedName>
</protein>
<dbReference type="RefSeq" id="WP_000086427.1">
    <property type="nucleotide sequence ID" value="NZ_AXUT01000295.1"/>
</dbReference>